<dbReference type="InterPro" id="IPR036047">
    <property type="entry name" value="F-box-like_dom_sf"/>
</dbReference>
<dbReference type="SMART" id="SM00256">
    <property type="entry name" value="FBOX"/>
    <property type="match status" value="1"/>
</dbReference>
<accession>A0A409YQF8</accession>
<gene>
    <name evidence="3" type="ORF">CVT24_010455</name>
</gene>
<dbReference type="PROSITE" id="PS50181">
    <property type="entry name" value="FBOX"/>
    <property type="match status" value="1"/>
</dbReference>
<evidence type="ECO:0000256" key="1">
    <source>
        <dbReference type="SAM" id="MobiDB-lite"/>
    </source>
</evidence>
<feature type="domain" description="F-box" evidence="2">
    <location>
        <begin position="61"/>
        <end position="110"/>
    </location>
</feature>
<dbReference type="InterPro" id="IPR001810">
    <property type="entry name" value="F-box_dom"/>
</dbReference>
<dbReference type="SUPFAM" id="SSF81383">
    <property type="entry name" value="F-box domain"/>
    <property type="match status" value="1"/>
</dbReference>
<dbReference type="EMBL" id="NHTK01000831">
    <property type="protein sequence ID" value="PPR05245.1"/>
    <property type="molecule type" value="Genomic_DNA"/>
</dbReference>
<dbReference type="Pfam" id="PF12937">
    <property type="entry name" value="F-box-like"/>
    <property type="match status" value="1"/>
</dbReference>
<feature type="compositionally biased region" description="Acidic residues" evidence="1">
    <location>
        <begin position="14"/>
        <end position="24"/>
    </location>
</feature>
<sequence length="687" mass="78836">MCPRNGAESKQEPESEYEYYEEEKENIKKRKRTIQANEEAPAPKKTKGKGKQAIKGKKQTGSPFLDLPFDVHLEICSYLGPTNLLNLARTCRDLHQLAASKDFDLVWRNLRKSRFPDMPECPDDMTEPAFFELCFGRGCLVCGNKPTPSSPLSLHRQWEIRTRICLKCVRARWTKDNPFHDDSRNPSDKALAKLRGFVPCVMRPPSSLAKPGKYYYDPRVIEAWKKEFKSVKPSDVKTWIAQKITTLDEIKLHSERCEDWHKANVQAVHDEEDKEILDGRMETILAYIRSIGWGDEMDRQTHNHPRSVKAFAKICMKKITPKVLEYNREAFERHMEWAQERRMEIDRSDCIKRRLRLFKNIYETKVNLLIAPEDPRPRLSDVFAIPRFSKRIVGTSTHVEVSAADFQDLENNLKGVIEEAKDILKQKMLTLVQEGMGNEPYDPETVLDLATTVFCQETLIQYEGTSDSLTVPEAMSMHVVASDLEAKSQLVERVLGSVPWNTGDAKFKFDKAASDMLGSLLVVLGLDPKTTTLREIEELDPIFECVQCNHRKKGRLVLKWTQTMKHLKEMSRDCGSARQIHQSLGVAVFEVLQGEDVTEARLALKNQHQRWLSSGAEVKPDAICRHCPGAYSVPFNKMLRHLNKKHGIAAPHEGDYKIVFQNDVRQFSKMECRLLAPRSPSTSFLTH</sequence>
<name>A0A409YQF8_9AGAR</name>
<dbReference type="Proteomes" id="UP000284842">
    <property type="component" value="Unassembled WGS sequence"/>
</dbReference>
<evidence type="ECO:0000313" key="3">
    <source>
        <dbReference type="EMBL" id="PPR05245.1"/>
    </source>
</evidence>
<organism evidence="3 4">
    <name type="scientific">Panaeolus cyanescens</name>
    <dbReference type="NCBI Taxonomy" id="181874"/>
    <lineage>
        <taxon>Eukaryota</taxon>
        <taxon>Fungi</taxon>
        <taxon>Dikarya</taxon>
        <taxon>Basidiomycota</taxon>
        <taxon>Agaricomycotina</taxon>
        <taxon>Agaricomycetes</taxon>
        <taxon>Agaricomycetidae</taxon>
        <taxon>Agaricales</taxon>
        <taxon>Agaricineae</taxon>
        <taxon>Galeropsidaceae</taxon>
        <taxon>Panaeolus</taxon>
    </lineage>
</organism>
<protein>
    <recommendedName>
        <fullName evidence="2">F-box domain-containing protein</fullName>
    </recommendedName>
</protein>
<feature type="region of interest" description="Disordered" evidence="1">
    <location>
        <begin position="1"/>
        <end position="59"/>
    </location>
</feature>
<dbReference type="Gene3D" id="1.20.1280.50">
    <property type="match status" value="1"/>
</dbReference>
<comment type="caution">
    <text evidence="3">The sequence shown here is derived from an EMBL/GenBank/DDBJ whole genome shotgun (WGS) entry which is preliminary data.</text>
</comment>
<evidence type="ECO:0000259" key="2">
    <source>
        <dbReference type="PROSITE" id="PS50181"/>
    </source>
</evidence>
<evidence type="ECO:0000313" key="4">
    <source>
        <dbReference type="Proteomes" id="UP000284842"/>
    </source>
</evidence>
<feature type="compositionally biased region" description="Basic residues" evidence="1">
    <location>
        <begin position="44"/>
        <end position="58"/>
    </location>
</feature>
<proteinExistence type="predicted"/>
<dbReference type="AlphaFoldDB" id="A0A409YQF8"/>
<dbReference type="OrthoDB" id="2322499at2759"/>
<dbReference type="InParanoid" id="A0A409YQF8"/>
<reference evidence="3 4" key="1">
    <citation type="journal article" date="2018" name="Evol. Lett.">
        <title>Horizontal gene cluster transfer increased hallucinogenic mushroom diversity.</title>
        <authorList>
            <person name="Reynolds H.T."/>
            <person name="Vijayakumar V."/>
            <person name="Gluck-Thaler E."/>
            <person name="Korotkin H.B."/>
            <person name="Matheny P.B."/>
            <person name="Slot J.C."/>
        </authorList>
    </citation>
    <scope>NUCLEOTIDE SEQUENCE [LARGE SCALE GENOMIC DNA]</scope>
    <source>
        <strain evidence="3 4">2629</strain>
    </source>
</reference>
<keyword evidence="4" id="KW-1185">Reference proteome</keyword>